<dbReference type="UniPathway" id="UPA00288">
    <property type="reaction ID" value="UER01023"/>
</dbReference>
<gene>
    <name evidence="11" type="primary">glyA</name>
    <name evidence="14" type="ORF">MBAV_000595</name>
</gene>
<dbReference type="GO" id="GO:0032259">
    <property type="term" value="P:methylation"/>
    <property type="evidence" value="ECO:0007669"/>
    <property type="project" value="UniProtKB-KW"/>
</dbReference>
<keyword evidence="15" id="KW-1185">Reference proteome</keyword>
<dbReference type="FunFam" id="3.40.640.10:FF:000001">
    <property type="entry name" value="Serine hydroxymethyltransferase"/>
    <property type="match status" value="1"/>
</dbReference>
<dbReference type="InterPro" id="IPR039429">
    <property type="entry name" value="SHMT-like_dom"/>
</dbReference>
<comment type="caution">
    <text evidence="14">The sequence shown here is derived from an EMBL/GenBank/DDBJ whole genome shotgun (WGS) entry which is preliminary data.</text>
</comment>
<evidence type="ECO:0000256" key="10">
    <source>
        <dbReference type="ARBA" id="ARBA00022898"/>
    </source>
</evidence>
<dbReference type="InterPro" id="IPR001085">
    <property type="entry name" value="Ser_HO-MeTrfase"/>
</dbReference>
<feature type="modified residue" description="N6-(pyridoxal phosphate)lysine" evidence="11 12">
    <location>
        <position position="240"/>
    </location>
</feature>
<dbReference type="InterPro" id="IPR049943">
    <property type="entry name" value="Ser_HO-MeTrfase-like"/>
</dbReference>
<feature type="binding site" evidence="11">
    <location>
        <position position="131"/>
    </location>
    <ligand>
        <name>(6S)-5,6,7,8-tetrahydrofolate</name>
        <dbReference type="ChEBI" id="CHEBI:57453"/>
    </ligand>
</feature>
<organism evidence="14 15">
    <name type="scientific">Candidatus Magnetobacterium bavaricum</name>
    <dbReference type="NCBI Taxonomy" id="29290"/>
    <lineage>
        <taxon>Bacteria</taxon>
        <taxon>Pseudomonadati</taxon>
        <taxon>Nitrospirota</taxon>
        <taxon>Thermodesulfovibrionia</taxon>
        <taxon>Thermodesulfovibrionales</taxon>
        <taxon>Candidatus Magnetobacteriaceae</taxon>
        <taxon>Candidatus Magnetobacterium</taxon>
    </lineage>
</organism>
<dbReference type="PIRSF" id="PIRSF000412">
    <property type="entry name" value="SHMT"/>
    <property type="match status" value="1"/>
</dbReference>
<comment type="function">
    <text evidence="11">Catalyzes the reversible interconversion of serine and glycine with tetrahydrofolate (THF) serving as the one-carbon carrier. This reaction serves as the major source of one-carbon groups required for the biosynthesis of purines, thymidylate, methionine, and other important biomolecules. Also exhibits THF-independent aldolase activity toward beta-hydroxyamino acids, producing glycine and aldehydes, via a retro-aldol mechanism.</text>
</comment>
<dbReference type="InterPro" id="IPR015422">
    <property type="entry name" value="PyrdxlP-dep_Trfase_small"/>
</dbReference>
<evidence type="ECO:0000256" key="6">
    <source>
        <dbReference type="ARBA" id="ARBA00022490"/>
    </source>
</evidence>
<feature type="site" description="Plays an important role in substrate specificity" evidence="11">
    <location>
        <position position="239"/>
    </location>
</feature>
<evidence type="ECO:0000256" key="2">
    <source>
        <dbReference type="ARBA" id="ARBA00001933"/>
    </source>
</evidence>
<dbReference type="HAMAP" id="MF_00051">
    <property type="entry name" value="SHMT"/>
    <property type="match status" value="1"/>
</dbReference>
<dbReference type="EMBL" id="LACI01000269">
    <property type="protein sequence ID" value="KJU87208.1"/>
    <property type="molecule type" value="Genomic_DNA"/>
</dbReference>
<comment type="pathway">
    <text evidence="11">One-carbon metabolism; tetrahydrofolate interconversion.</text>
</comment>
<dbReference type="InterPro" id="IPR015421">
    <property type="entry name" value="PyrdxlP-dep_Trfase_major"/>
</dbReference>
<name>A0A0F3H2N9_9BACT</name>
<dbReference type="SUPFAM" id="SSF53383">
    <property type="entry name" value="PLP-dependent transferases"/>
    <property type="match status" value="1"/>
</dbReference>
<comment type="pathway">
    <text evidence="11">Amino-acid biosynthesis; glycine biosynthesis; glycine from L-serine: step 1/1.</text>
</comment>
<dbReference type="Proteomes" id="UP000033423">
    <property type="component" value="Unassembled WGS sequence"/>
</dbReference>
<protein>
    <recommendedName>
        <fullName evidence="11">Serine hydroxymethyltransferase</fullName>
        <shortName evidence="11">SHMT</shortName>
        <shortName evidence="11">Serine methylase</shortName>
        <ecNumber evidence="11">2.1.2.1</ecNumber>
    </recommendedName>
</protein>
<feature type="binding site" evidence="11">
    <location>
        <begin position="135"/>
        <end position="137"/>
    </location>
    <ligand>
        <name>(6S)-5,6,7,8-tetrahydrofolate</name>
        <dbReference type="ChEBI" id="CHEBI:57453"/>
    </ligand>
</feature>
<comment type="subcellular location">
    <subcellularLocation>
        <location evidence="3 11">Cytoplasm</location>
    </subcellularLocation>
</comment>
<dbReference type="AlphaFoldDB" id="A0A0F3H2N9"/>
<dbReference type="GO" id="GO:0019264">
    <property type="term" value="P:glycine biosynthetic process from serine"/>
    <property type="evidence" value="ECO:0007669"/>
    <property type="project" value="UniProtKB-UniRule"/>
</dbReference>
<accession>A0A0F3H2N9</accession>
<evidence type="ECO:0000256" key="8">
    <source>
        <dbReference type="ARBA" id="ARBA00022605"/>
    </source>
</evidence>
<dbReference type="Gene3D" id="3.90.1150.10">
    <property type="entry name" value="Aspartate Aminotransferase, domain 1"/>
    <property type="match status" value="1"/>
</dbReference>
<keyword evidence="8 11" id="KW-0028">Amino-acid biosynthesis</keyword>
<keyword evidence="7 11" id="KW-0554">One-carbon metabolism</keyword>
<feature type="binding site" evidence="11">
    <location>
        <position position="255"/>
    </location>
    <ligand>
        <name>(6S)-5,6,7,8-tetrahydrofolate</name>
        <dbReference type="ChEBI" id="CHEBI:57453"/>
    </ligand>
</feature>
<evidence type="ECO:0000256" key="9">
    <source>
        <dbReference type="ARBA" id="ARBA00022679"/>
    </source>
</evidence>
<dbReference type="NCBIfam" id="NF000586">
    <property type="entry name" value="PRK00011.1"/>
    <property type="match status" value="1"/>
</dbReference>
<comment type="cofactor">
    <cofactor evidence="2 11 12">
        <name>pyridoxal 5'-phosphate</name>
        <dbReference type="ChEBI" id="CHEBI:597326"/>
    </cofactor>
</comment>
<dbReference type="PATRIC" id="fig|29290.4.peg.795"/>
<evidence type="ECO:0000256" key="7">
    <source>
        <dbReference type="ARBA" id="ARBA00022563"/>
    </source>
</evidence>
<comment type="similarity">
    <text evidence="4 11">Belongs to the SHMT family.</text>
</comment>
<keyword evidence="14" id="KW-0489">Methyltransferase</keyword>
<evidence type="ECO:0000256" key="4">
    <source>
        <dbReference type="ARBA" id="ARBA00006376"/>
    </source>
</evidence>
<keyword evidence="9 11" id="KW-0808">Transferase</keyword>
<evidence type="ECO:0000256" key="1">
    <source>
        <dbReference type="ARBA" id="ARBA00001528"/>
    </source>
</evidence>
<dbReference type="EC" id="2.1.2.1" evidence="11"/>
<dbReference type="UniPathway" id="UPA00193"/>
<evidence type="ECO:0000256" key="3">
    <source>
        <dbReference type="ARBA" id="ARBA00004496"/>
    </source>
</evidence>
<keyword evidence="6 11" id="KW-0963">Cytoplasm</keyword>
<dbReference type="CDD" id="cd00378">
    <property type="entry name" value="SHMT"/>
    <property type="match status" value="1"/>
</dbReference>
<comment type="caution">
    <text evidence="11">Lacks conserved residue(s) required for the propagation of feature annotation.</text>
</comment>
<dbReference type="Pfam" id="PF00464">
    <property type="entry name" value="SHMT"/>
    <property type="match status" value="1"/>
</dbReference>
<dbReference type="PANTHER" id="PTHR11680:SF35">
    <property type="entry name" value="SERINE HYDROXYMETHYLTRANSFERASE 1"/>
    <property type="match status" value="1"/>
</dbReference>
<dbReference type="InterPro" id="IPR019798">
    <property type="entry name" value="Ser_HO-MeTrfase_PLP_BS"/>
</dbReference>
<comment type="catalytic activity">
    <reaction evidence="1 11">
        <text>(6R)-5,10-methylene-5,6,7,8-tetrahydrofolate + glycine + H2O = (6S)-5,6,7,8-tetrahydrofolate + L-serine</text>
        <dbReference type="Rhea" id="RHEA:15481"/>
        <dbReference type="ChEBI" id="CHEBI:15377"/>
        <dbReference type="ChEBI" id="CHEBI:15636"/>
        <dbReference type="ChEBI" id="CHEBI:33384"/>
        <dbReference type="ChEBI" id="CHEBI:57305"/>
        <dbReference type="ChEBI" id="CHEBI:57453"/>
        <dbReference type="EC" id="2.1.2.1"/>
    </reaction>
</comment>
<evidence type="ECO:0000259" key="13">
    <source>
        <dbReference type="Pfam" id="PF00464"/>
    </source>
</evidence>
<evidence type="ECO:0000256" key="12">
    <source>
        <dbReference type="PIRSR" id="PIRSR000412-50"/>
    </source>
</evidence>
<dbReference type="GO" id="GO:0005829">
    <property type="term" value="C:cytosol"/>
    <property type="evidence" value="ECO:0007669"/>
    <property type="project" value="TreeGrafter"/>
</dbReference>
<reference evidence="14 15" key="1">
    <citation type="submission" date="2015-02" db="EMBL/GenBank/DDBJ databases">
        <title>Single-cell genomics of uncultivated deep-branching MTB reveals a conserved set of magnetosome genes.</title>
        <authorList>
            <person name="Kolinko S."/>
            <person name="Richter M."/>
            <person name="Glockner F.O."/>
            <person name="Brachmann A."/>
            <person name="Schuler D."/>
        </authorList>
    </citation>
    <scope>NUCLEOTIDE SEQUENCE [LARGE SCALE GENOMIC DNA]</scope>
    <source>
        <strain evidence="14">TM-1</strain>
    </source>
</reference>
<feature type="domain" description="Serine hydroxymethyltransferase-like" evidence="13">
    <location>
        <begin position="8"/>
        <end position="394"/>
    </location>
</feature>
<dbReference type="Gene3D" id="3.40.640.10">
    <property type="entry name" value="Type I PLP-dependent aspartate aminotransferase-like (Major domain)"/>
    <property type="match status" value="1"/>
</dbReference>
<dbReference type="PROSITE" id="PS00096">
    <property type="entry name" value="SHMT"/>
    <property type="match status" value="1"/>
</dbReference>
<evidence type="ECO:0000313" key="15">
    <source>
        <dbReference type="Proteomes" id="UP000033423"/>
    </source>
</evidence>
<dbReference type="PANTHER" id="PTHR11680">
    <property type="entry name" value="SERINE HYDROXYMETHYLTRANSFERASE"/>
    <property type="match status" value="1"/>
</dbReference>
<evidence type="ECO:0000313" key="14">
    <source>
        <dbReference type="EMBL" id="KJU87208.1"/>
    </source>
</evidence>
<evidence type="ECO:0000256" key="11">
    <source>
        <dbReference type="HAMAP-Rule" id="MF_00051"/>
    </source>
</evidence>
<sequence length="424" mass="46629">MPPRNMPLEKADPQVFDAIEGEISREESKIVLIASENYVSRAVLAAQGSVLTNKYAEGYPGHRYYGGCEFVDIVESLAIQRAKSLFEYRGPTGETVGVDHVNVQVHSGSQANMAAYLSILKPGDRILGMNLSHGGHLTHGAKVNFSGLLFENAYYGVDPHTGYIDYDKVRELALEFRPRMLVAGASAYSRTLDFQRFHDIAREVGAYLLVDIAHIAGLVAVGIHPSPVAFADFVTSSTHKTLRGPRGGMVMCKSEHAKAVDKMVFPGIQGGPLMHVIAAKAVAFKEALSDDFRQYQLNTVKNAKTLCNEMIARGYKIISGGTDNHLMLVDLRNKAITGKEAEDALYRADITVNKNTIPYDDKPPTITSGIRLGTPAVTTRGFAESEMAEVADIIDRCLTKHSDERNMNMQRQRVRALCERFPIL</sequence>
<comment type="subunit">
    <text evidence="5 11">Homodimer.</text>
</comment>
<keyword evidence="10 11" id="KW-0663">Pyridoxal phosphate</keyword>
<evidence type="ECO:0000256" key="5">
    <source>
        <dbReference type="ARBA" id="ARBA00011738"/>
    </source>
</evidence>
<dbReference type="FunFam" id="3.90.1150.10:FF:000003">
    <property type="entry name" value="Serine hydroxymethyltransferase"/>
    <property type="match status" value="1"/>
</dbReference>
<dbReference type="GO" id="GO:0035999">
    <property type="term" value="P:tetrahydrofolate interconversion"/>
    <property type="evidence" value="ECO:0007669"/>
    <property type="project" value="UniProtKB-UniRule"/>
</dbReference>
<dbReference type="GO" id="GO:0008168">
    <property type="term" value="F:methyltransferase activity"/>
    <property type="evidence" value="ECO:0007669"/>
    <property type="project" value="UniProtKB-KW"/>
</dbReference>
<proteinExistence type="inferred from homology"/>
<dbReference type="GO" id="GO:0004372">
    <property type="term" value="F:glycine hydroxymethyltransferase activity"/>
    <property type="evidence" value="ECO:0007669"/>
    <property type="project" value="UniProtKB-UniRule"/>
</dbReference>
<dbReference type="InterPro" id="IPR015424">
    <property type="entry name" value="PyrdxlP-dep_Trfase"/>
</dbReference>
<dbReference type="GO" id="GO:0030170">
    <property type="term" value="F:pyridoxal phosphate binding"/>
    <property type="evidence" value="ECO:0007669"/>
    <property type="project" value="UniProtKB-UniRule"/>
</dbReference>